<feature type="region of interest" description="Disordered" evidence="1">
    <location>
        <begin position="345"/>
        <end position="412"/>
    </location>
</feature>
<comment type="caution">
    <text evidence="2">The sequence shown here is derived from an EMBL/GenBank/DDBJ whole genome shotgun (WGS) entry which is preliminary data.</text>
</comment>
<keyword evidence="3" id="KW-1185">Reference proteome</keyword>
<name>A0AAD6ZJW6_9AGAR</name>
<reference evidence="2" key="1">
    <citation type="submission" date="2023-03" db="EMBL/GenBank/DDBJ databases">
        <title>Massive genome expansion in bonnet fungi (Mycena s.s.) driven by repeated elements and novel gene families across ecological guilds.</title>
        <authorList>
            <consortium name="Lawrence Berkeley National Laboratory"/>
            <person name="Harder C.B."/>
            <person name="Miyauchi S."/>
            <person name="Viragh M."/>
            <person name="Kuo A."/>
            <person name="Thoen E."/>
            <person name="Andreopoulos B."/>
            <person name="Lu D."/>
            <person name="Skrede I."/>
            <person name="Drula E."/>
            <person name="Henrissat B."/>
            <person name="Morin E."/>
            <person name="Kohler A."/>
            <person name="Barry K."/>
            <person name="LaButti K."/>
            <person name="Morin E."/>
            <person name="Salamov A."/>
            <person name="Lipzen A."/>
            <person name="Mereny Z."/>
            <person name="Hegedus B."/>
            <person name="Baldrian P."/>
            <person name="Stursova M."/>
            <person name="Weitz H."/>
            <person name="Taylor A."/>
            <person name="Grigoriev I.V."/>
            <person name="Nagy L.G."/>
            <person name="Martin F."/>
            <person name="Kauserud H."/>
        </authorList>
    </citation>
    <scope>NUCLEOTIDE SEQUENCE</scope>
    <source>
        <strain evidence="2">CBHHK002</strain>
    </source>
</reference>
<feature type="compositionally biased region" description="Basic and acidic residues" evidence="1">
    <location>
        <begin position="119"/>
        <end position="133"/>
    </location>
</feature>
<feature type="compositionally biased region" description="Basic and acidic residues" evidence="1">
    <location>
        <begin position="264"/>
        <end position="274"/>
    </location>
</feature>
<gene>
    <name evidence="2" type="ORF">DFH08DRAFT_1084951</name>
</gene>
<evidence type="ECO:0000313" key="2">
    <source>
        <dbReference type="EMBL" id="KAJ7326401.1"/>
    </source>
</evidence>
<dbReference type="Proteomes" id="UP001218218">
    <property type="component" value="Unassembled WGS sequence"/>
</dbReference>
<organism evidence="2 3">
    <name type="scientific">Mycena albidolilacea</name>
    <dbReference type="NCBI Taxonomy" id="1033008"/>
    <lineage>
        <taxon>Eukaryota</taxon>
        <taxon>Fungi</taxon>
        <taxon>Dikarya</taxon>
        <taxon>Basidiomycota</taxon>
        <taxon>Agaricomycotina</taxon>
        <taxon>Agaricomycetes</taxon>
        <taxon>Agaricomycetidae</taxon>
        <taxon>Agaricales</taxon>
        <taxon>Marasmiineae</taxon>
        <taxon>Mycenaceae</taxon>
        <taxon>Mycena</taxon>
    </lineage>
</organism>
<accession>A0AAD6ZJW6</accession>
<feature type="region of interest" description="Disordered" evidence="1">
    <location>
        <begin position="106"/>
        <end position="274"/>
    </location>
</feature>
<dbReference type="EMBL" id="JARIHO010000042">
    <property type="protein sequence ID" value="KAJ7326401.1"/>
    <property type="molecule type" value="Genomic_DNA"/>
</dbReference>
<proteinExistence type="predicted"/>
<evidence type="ECO:0000313" key="3">
    <source>
        <dbReference type="Proteomes" id="UP001218218"/>
    </source>
</evidence>
<dbReference type="AlphaFoldDB" id="A0AAD6ZJW6"/>
<sequence length="425" mass="46791">MSSTAAVPALPGRVQFLAYITAAAQDARVSEACLKRSILRAAKGARERDRLVQEFNLREVGRTRTDRRALRELRHQATPPSHLAPLSSLRLLPRSPAALLVPLIPPTPPFVSPPSSVETPHDSERRHLREPSRTRPPPPMSVAPASLQCPLPHPCRSRRRLHSLSFPPTPLPPVRCRLPSTLRPYPRPERKPGRRFRHSDAQANGRRALTDRQSPDGYATPGPPSRPPRRPAVFSAPPLHLLAEKTTTTDSAHPTTTTTNSTTEEPRREDHEPADLGTLSSVARRGTWPTRPVKTRSRGADALSTREASDGQLWLELLSGVKGVLWSVVVVLSVRLPRRPFLGATFAPRLHGPTPTGTRYPARRPQAPHAGKAPRPQAPTPSTHSRPQRTHVRMVPAAPLSPQLQRTDASIPRQVRLGLSHDIIA</sequence>
<protein>
    <submittedName>
        <fullName evidence="2">Uncharacterized protein</fullName>
    </submittedName>
</protein>
<evidence type="ECO:0000256" key="1">
    <source>
        <dbReference type="SAM" id="MobiDB-lite"/>
    </source>
</evidence>
<feature type="compositionally biased region" description="Low complexity" evidence="1">
    <location>
        <begin position="246"/>
        <end position="263"/>
    </location>
</feature>